<dbReference type="PANTHER" id="PTHR43394:SF11">
    <property type="entry name" value="ATP-BINDING CASSETTE TRANSPORTER"/>
    <property type="match status" value="1"/>
</dbReference>
<dbReference type="GO" id="GO:0015421">
    <property type="term" value="F:ABC-type oligopeptide transporter activity"/>
    <property type="evidence" value="ECO:0007669"/>
    <property type="project" value="TreeGrafter"/>
</dbReference>
<feature type="transmembrane region" description="Helical" evidence="11">
    <location>
        <begin position="715"/>
        <end position="744"/>
    </location>
</feature>
<dbReference type="CDD" id="cd18577">
    <property type="entry name" value="ABC_6TM_Pgp_ABCB1_D1_like"/>
    <property type="match status" value="1"/>
</dbReference>
<feature type="transmembrane region" description="Helical" evidence="11">
    <location>
        <begin position="862"/>
        <end position="883"/>
    </location>
</feature>
<feature type="transmembrane region" description="Helical" evidence="11">
    <location>
        <begin position="54"/>
        <end position="78"/>
    </location>
</feature>
<feature type="region of interest" description="Disordered" evidence="10">
    <location>
        <begin position="658"/>
        <end position="700"/>
    </location>
</feature>
<feature type="transmembrane region" description="Helical" evidence="11">
    <location>
        <begin position="320"/>
        <end position="340"/>
    </location>
</feature>
<evidence type="ECO:0000256" key="2">
    <source>
        <dbReference type="ARBA" id="ARBA00007577"/>
    </source>
</evidence>
<organism evidence="14 15">
    <name type="scientific">Diplodia corticola</name>
    <dbReference type="NCBI Taxonomy" id="236234"/>
    <lineage>
        <taxon>Eukaryota</taxon>
        <taxon>Fungi</taxon>
        <taxon>Dikarya</taxon>
        <taxon>Ascomycota</taxon>
        <taxon>Pezizomycotina</taxon>
        <taxon>Dothideomycetes</taxon>
        <taxon>Dothideomycetes incertae sedis</taxon>
        <taxon>Botryosphaeriales</taxon>
        <taxon>Botryosphaeriaceae</taxon>
        <taxon>Diplodia</taxon>
    </lineage>
</organism>
<evidence type="ECO:0000256" key="4">
    <source>
        <dbReference type="ARBA" id="ARBA00022692"/>
    </source>
</evidence>
<dbReference type="Gene3D" id="1.20.1560.10">
    <property type="entry name" value="ABC transporter type 1, transmembrane domain"/>
    <property type="match status" value="2"/>
</dbReference>
<dbReference type="STRING" id="236234.A0A1J9QUG1"/>
<dbReference type="PROSITE" id="PS00211">
    <property type="entry name" value="ABC_TRANSPORTER_1"/>
    <property type="match status" value="2"/>
</dbReference>
<dbReference type="OrthoDB" id="6500128at2759"/>
<dbReference type="SUPFAM" id="SSF90123">
    <property type="entry name" value="ABC transporter transmembrane region"/>
    <property type="match status" value="2"/>
</dbReference>
<accession>A0A1J9QUG1</accession>
<dbReference type="Pfam" id="PF00664">
    <property type="entry name" value="ABC_membrane"/>
    <property type="match status" value="2"/>
</dbReference>
<evidence type="ECO:0000256" key="6">
    <source>
        <dbReference type="ARBA" id="ARBA00022741"/>
    </source>
</evidence>
<keyword evidence="15" id="KW-1185">Reference proteome</keyword>
<feature type="transmembrane region" description="Helical" evidence="11">
    <location>
        <begin position="944"/>
        <end position="965"/>
    </location>
</feature>
<dbReference type="InterPro" id="IPR003593">
    <property type="entry name" value="AAA+_ATPase"/>
</dbReference>
<dbReference type="PANTHER" id="PTHR43394">
    <property type="entry name" value="ATP-DEPENDENT PERMEASE MDL1, MITOCHONDRIAL"/>
    <property type="match status" value="1"/>
</dbReference>
<dbReference type="InterPro" id="IPR027417">
    <property type="entry name" value="P-loop_NTPase"/>
</dbReference>
<dbReference type="GeneID" id="31015330"/>
<evidence type="ECO:0000256" key="8">
    <source>
        <dbReference type="ARBA" id="ARBA00022989"/>
    </source>
</evidence>
<feature type="transmembrane region" description="Helical" evidence="11">
    <location>
        <begin position="759"/>
        <end position="784"/>
    </location>
</feature>
<dbReference type="Gene3D" id="3.40.50.300">
    <property type="entry name" value="P-loop containing nucleotide triphosphate hydrolases"/>
    <property type="match status" value="2"/>
</dbReference>
<evidence type="ECO:0000256" key="3">
    <source>
        <dbReference type="ARBA" id="ARBA00022448"/>
    </source>
</evidence>
<dbReference type="CDD" id="cd03249">
    <property type="entry name" value="ABC_MTABC3_MDL1_MDL2"/>
    <property type="match status" value="1"/>
</dbReference>
<dbReference type="InterPro" id="IPR003439">
    <property type="entry name" value="ABC_transporter-like_ATP-bd"/>
</dbReference>
<dbReference type="SUPFAM" id="SSF52540">
    <property type="entry name" value="P-loop containing nucleoside triphosphate hydrolases"/>
    <property type="match status" value="2"/>
</dbReference>
<proteinExistence type="inferred from homology"/>
<comment type="similarity">
    <text evidence="2">Belongs to the ABC transporter superfamily. ABCB family. Multidrug resistance exporter (TC 3.A.1.201) subfamily.</text>
</comment>
<evidence type="ECO:0000259" key="12">
    <source>
        <dbReference type="PROSITE" id="PS50893"/>
    </source>
</evidence>
<dbReference type="FunFam" id="3.40.50.300:FF:000251">
    <property type="entry name" value="ABC transporter B family member 19"/>
    <property type="match status" value="1"/>
</dbReference>
<dbReference type="InterPro" id="IPR036640">
    <property type="entry name" value="ABC1_TM_sf"/>
</dbReference>
<dbReference type="InterPro" id="IPR017871">
    <property type="entry name" value="ABC_transporter-like_CS"/>
</dbReference>
<keyword evidence="7" id="KW-0067">ATP-binding</keyword>
<evidence type="ECO:0000256" key="7">
    <source>
        <dbReference type="ARBA" id="ARBA00022840"/>
    </source>
</evidence>
<keyword evidence="5" id="KW-0677">Repeat</keyword>
<dbReference type="SMART" id="SM00382">
    <property type="entry name" value="AAA"/>
    <property type="match status" value="2"/>
</dbReference>
<dbReference type="GO" id="GO:0005524">
    <property type="term" value="F:ATP binding"/>
    <property type="evidence" value="ECO:0007669"/>
    <property type="project" value="UniProtKB-KW"/>
</dbReference>
<comment type="caution">
    <text evidence="14">The sequence shown here is derived from an EMBL/GenBank/DDBJ whole genome shotgun (WGS) entry which is preliminary data.</text>
</comment>
<dbReference type="GO" id="GO:0016887">
    <property type="term" value="F:ATP hydrolysis activity"/>
    <property type="evidence" value="ECO:0007669"/>
    <property type="project" value="InterPro"/>
</dbReference>
<feature type="transmembrane region" description="Helical" evidence="11">
    <location>
        <begin position="190"/>
        <end position="210"/>
    </location>
</feature>
<dbReference type="GO" id="GO:0005743">
    <property type="term" value="C:mitochondrial inner membrane"/>
    <property type="evidence" value="ECO:0007669"/>
    <property type="project" value="TreeGrafter"/>
</dbReference>
<feature type="domain" description="ABC transmembrane type-1" evidence="13">
    <location>
        <begin position="716"/>
        <end position="1005"/>
    </location>
</feature>
<feature type="domain" description="ABC transporter" evidence="12">
    <location>
        <begin position="405"/>
        <end position="650"/>
    </location>
</feature>
<feature type="transmembrane region" description="Helical" evidence="11">
    <location>
        <begin position="115"/>
        <end position="138"/>
    </location>
</feature>
<evidence type="ECO:0000256" key="9">
    <source>
        <dbReference type="ARBA" id="ARBA00023136"/>
    </source>
</evidence>
<dbReference type="PROSITE" id="PS50929">
    <property type="entry name" value="ABC_TM1F"/>
    <property type="match status" value="2"/>
</dbReference>
<feature type="compositionally biased region" description="Polar residues" evidence="10">
    <location>
        <begin position="1"/>
        <end position="14"/>
    </location>
</feature>
<keyword evidence="3" id="KW-0813">Transport</keyword>
<dbReference type="PROSITE" id="PS50893">
    <property type="entry name" value="ABC_TRANSPORTER_2"/>
    <property type="match status" value="2"/>
</dbReference>
<evidence type="ECO:0000259" key="13">
    <source>
        <dbReference type="PROSITE" id="PS50929"/>
    </source>
</evidence>
<evidence type="ECO:0000256" key="10">
    <source>
        <dbReference type="SAM" id="MobiDB-lite"/>
    </source>
</evidence>
<evidence type="ECO:0000256" key="5">
    <source>
        <dbReference type="ARBA" id="ARBA00022737"/>
    </source>
</evidence>
<dbReference type="Pfam" id="PF00005">
    <property type="entry name" value="ABC_tran"/>
    <property type="match status" value="2"/>
</dbReference>
<dbReference type="EMBL" id="MNUE01000037">
    <property type="protein sequence ID" value="OJD32606.1"/>
    <property type="molecule type" value="Genomic_DNA"/>
</dbReference>
<evidence type="ECO:0000256" key="11">
    <source>
        <dbReference type="SAM" id="Phobius"/>
    </source>
</evidence>
<evidence type="ECO:0000313" key="15">
    <source>
        <dbReference type="Proteomes" id="UP000183809"/>
    </source>
</evidence>
<feature type="transmembrane region" description="Helical" evidence="11">
    <location>
        <begin position="838"/>
        <end position="856"/>
    </location>
</feature>
<dbReference type="RefSeq" id="XP_020128866.1">
    <property type="nucleotide sequence ID" value="XM_020275069.1"/>
</dbReference>
<feature type="transmembrane region" description="Helical" evidence="11">
    <location>
        <begin position="216"/>
        <end position="237"/>
    </location>
</feature>
<reference evidence="14 15" key="1">
    <citation type="submission" date="2016-10" db="EMBL/GenBank/DDBJ databases">
        <title>Proteomics and genomics reveal pathogen-plant mechanisms compatible with a hemibiotrophic lifestyle of Diplodia corticola.</title>
        <authorList>
            <person name="Fernandes I."/>
            <person name="De Jonge R."/>
            <person name="Van De Peer Y."/>
            <person name="Devreese B."/>
            <person name="Alves A."/>
            <person name="Esteves A.C."/>
        </authorList>
    </citation>
    <scope>NUCLEOTIDE SEQUENCE [LARGE SCALE GENOMIC DNA]</scope>
    <source>
        <strain evidence="14 15">CBS 112549</strain>
    </source>
</reference>
<dbReference type="InterPro" id="IPR039421">
    <property type="entry name" value="Type_1_exporter"/>
</dbReference>
<dbReference type="InterPro" id="IPR011527">
    <property type="entry name" value="ABC1_TM_dom"/>
</dbReference>
<name>A0A1J9QUG1_9PEZI</name>
<feature type="region of interest" description="Disordered" evidence="10">
    <location>
        <begin position="1"/>
        <end position="36"/>
    </location>
</feature>
<dbReference type="Proteomes" id="UP000183809">
    <property type="component" value="Unassembled WGS sequence"/>
</dbReference>
<dbReference type="GO" id="GO:0090374">
    <property type="term" value="P:oligopeptide export from mitochondrion"/>
    <property type="evidence" value="ECO:0007669"/>
    <property type="project" value="TreeGrafter"/>
</dbReference>
<dbReference type="CDD" id="cd18578">
    <property type="entry name" value="ABC_6TM_Pgp_ABCB1_D2_like"/>
    <property type="match status" value="1"/>
</dbReference>
<keyword evidence="4 11" id="KW-0812">Transmembrane</keyword>
<keyword evidence="6" id="KW-0547">Nucleotide-binding</keyword>
<dbReference type="FunFam" id="3.40.50.300:FF:000913">
    <property type="entry name" value="ABC multidrug transporter SitT"/>
    <property type="match status" value="1"/>
</dbReference>
<sequence>MPNSNVEKGSSTETDPGKEDVIGGSSHDADSESTEQASGSPLKLIYDAASKTDVVVVSVSLVSAVIGGALMPLMTIVFGKMTGEFQTITTSSSSSGGDSYGGGSYGGRLDTFTLYFVYLAIAEFVTVYVTTVGLTLAGERISCTLRTRYLSAVLSHGVAALADTPNARGEVSLRLSSDAELVRTALTSKLGRAVSAMSTVVTAFVVGFVFSWRLALVLSSTLVAFVLIVGIASGSIVKYTGQGAAAEGAAATVASEALAGVRQVAANCAQEAVAGRYAARLLDARRPGVAGKVAGALMMAAVTGVMLLAYALAFWQGSRFLVAGVLSLADVLIVLLAVLLGTVSLGLSGPDAQGVGAGLAAAARIHSAASPPPSPPPAQAQPQTPQPQPHGREGGVSGVVSSGHMQFRDVDFHYPSRPDVGVLSGFSLDVAANKTTAVVGPSGSGKSTLVSLLERFYSPSAGSITLDGAPLQSLDVRWLRRQLALVGQEAMLFDATVFENIAHGLVGSAWEHENDEVKRERVRRAAETANAHGFVEMLPQGYDTRVGERGALLSGGQKQRICIARAIVADPKILLLDEATSALDPVSERQVQHALRTAMQGRTNLVIAHRLSTIKDADCIAVMADGRIVEQGSYADLVERRGAFHRLLEAQSLAVQEPETGAADAVPPAAADDAKLESPPASDAENAPDDEHDSTPPRPATRFISALRAHDRPMLLVSMVFSVLCGCLSTAQSVVLSACIAAFGKNAYNHARLRHDVDFWAAMMLMLAFVGAALQSGQGVALAVCSESMVRRARTTIFQHLLRQDMSFFDMPAHSAGALSTLLTGRAADLDGLSGGSLGMLLVGASTIISGLIVAIAIGWKLGLVCTATAPVLLAAGHLRLSFLRKNEERTSKAYAAATTYATEACGCIRVVASLTLEDTVLRRYSATLTSQARKNAVSTCKASIFFALSQALVYCSFALCFWYGGRLMARGEYSMLQFFICYSTVIFGAQSAGNALSAAADTSKARAAARDFEAVAQMMPTIDVDDTKHGSSDPLPPPPIRGEIAFNNISHTYPTRASHGPSLTDITLHIPAGTFAAIVGPSGSGKSTLLALLERFYDPSTGSITLDATRDIRTLPLARLRQSIALVSQDTLLLSGTVRDNITLGLDTATASDAAIAAAAIAAAVADAALADVIASLPEGLDTHVGGLGGAALSGGQRQRVAIARALLRRPAVLLLDEATSALDTASERVVQDAVVRAARGRTTVAVAHRLSTVRDADRIFVMDAGRVVESGTHGELVARRGLYASMVAAQSLE</sequence>
<gene>
    <name evidence="14" type="ORF">BKCO1_37000185</name>
</gene>
<feature type="region of interest" description="Disordered" evidence="10">
    <location>
        <begin position="366"/>
        <end position="398"/>
    </location>
</feature>
<feature type="compositionally biased region" description="Pro residues" evidence="10">
    <location>
        <begin position="370"/>
        <end position="388"/>
    </location>
</feature>
<evidence type="ECO:0000256" key="1">
    <source>
        <dbReference type="ARBA" id="ARBA00004141"/>
    </source>
</evidence>
<protein>
    <submittedName>
        <fullName evidence="14">Abc multidrug transporter mdr1</fullName>
    </submittedName>
</protein>
<feature type="transmembrane region" description="Helical" evidence="11">
    <location>
        <begin position="293"/>
        <end position="314"/>
    </location>
</feature>
<feature type="domain" description="ABC transporter" evidence="12">
    <location>
        <begin position="1045"/>
        <end position="1291"/>
    </location>
</feature>
<comment type="subcellular location">
    <subcellularLocation>
        <location evidence="1">Membrane</location>
        <topology evidence="1">Multi-pass membrane protein</topology>
    </subcellularLocation>
</comment>
<keyword evidence="9 11" id="KW-0472">Membrane</keyword>
<feature type="domain" description="ABC transmembrane type-1" evidence="13">
    <location>
        <begin position="59"/>
        <end position="346"/>
    </location>
</feature>
<evidence type="ECO:0000313" key="14">
    <source>
        <dbReference type="EMBL" id="OJD32606.1"/>
    </source>
</evidence>
<keyword evidence="8 11" id="KW-1133">Transmembrane helix</keyword>
<feature type="compositionally biased region" description="Low complexity" evidence="10">
    <location>
        <begin position="662"/>
        <end position="671"/>
    </location>
</feature>